<evidence type="ECO:0000259" key="1">
    <source>
        <dbReference type="Pfam" id="PF09356"/>
    </source>
</evidence>
<dbReference type="EMBL" id="SLVM01000004">
    <property type="protein sequence ID" value="TCM86622.1"/>
    <property type="molecule type" value="Genomic_DNA"/>
</dbReference>
<organism evidence="2 3">
    <name type="scientific">Rhodovulum steppense</name>
    <dbReference type="NCBI Taxonomy" id="540251"/>
    <lineage>
        <taxon>Bacteria</taxon>
        <taxon>Pseudomonadati</taxon>
        <taxon>Pseudomonadota</taxon>
        <taxon>Alphaproteobacteria</taxon>
        <taxon>Rhodobacterales</taxon>
        <taxon>Paracoccaceae</taxon>
        <taxon>Rhodovulum</taxon>
    </lineage>
</organism>
<keyword evidence="3" id="KW-1185">Reference proteome</keyword>
<accession>A0A4R1YZA4</accession>
<dbReference type="Pfam" id="PF09931">
    <property type="entry name" value="Phage_phiJL001_Gp84_N"/>
    <property type="match status" value="1"/>
</dbReference>
<feature type="domain" description="Bacteriophage phiJL001 Gp84 C-terminal" evidence="1">
    <location>
        <begin position="194"/>
        <end position="276"/>
    </location>
</feature>
<comment type="caution">
    <text evidence="2">The sequence shown here is derived from an EMBL/GenBank/DDBJ whole genome shotgun (WGS) entry which is preliminary data.</text>
</comment>
<dbReference type="AlphaFoldDB" id="A0A4R1YZA4"/>
<evidence type="ECO:0000313" key="3">
    <source>
        <dbReference type="Proteomes" id="UP000295277"/>
    </source>
</evidence>
<dbReference type="Pfam" id="PF09356">
    <property type="entry name" value="Phage_BR0599"/>
    <property type="match status" value="1"/>
</dbReference>
<proteinExistence type="predicted"/>
<sequence>MAISEALQAHLASGATTLARAWAITRHDGVVLGFTDHDRDLSFDGVTFRAETGMSALALSQSTGLSVDNSAALGVLSSEAITEDDVAAGRYDAASLCIWLVNWADVRQRLILFVGSLGEFARTGGGFEVEIRGQAEALNQPLGRVYQSPCQAVLGDAACGFDATRPGFSTLVTAGLIEARRIFRFEAMNEFQPRWFEHGRLEVLSGPAAGLFGVIKADRHEAGVRVVELWSEIRGAVGPGDSLRLIAGCDRSADTCRWKFHNFANFRGFPHVPGEDWLMAYPSQSGVNDGGSLNR</sequence>
<dbReference type="InterPro" id="IPR018964">
    <property type="entry name" value="Phage_phiJL001_Gp84_C"/>
</dbReference>
<dbReference type="Proteomes" id="UP000295277">
    <property type="component" value="Unassembled WGS sequence"/>
</dbReference>
<dbReference type="RefSeq" id="WP_132693823.1">
    <property type="nucleotide sequence ID" value="NZ_SLVM01000004.1"/>
</dbReference>
<dbReference type="InterPro" id="IPR011928">
    <property type="entry name" value="Phage_phiJL001_Gp84"/>
</dbReference>
<reference evidence="2 3" key="1">
    <citation type="submission" date="2019-03" db="EMBL/GenBank/DDBJ databases">
        <title>Genomic Encyclopedia of Type Strains, Phase IV (KMG-IV): sequencing the most valuable type-strain genomes for metagenomic binning, comparative biology and taxonomic classification.</title>
        <authorList>
            <person name="Goeker M."/>
        </authorList>
    </citation>
    <scope>NUCLEOTIDE SEQUENCE [LARGE SCALE GENOMIC DNA]</scope>
    <source>
        <strain evidence="2 3">DSM 21153</strain>
    </source>
</reference>
<protein>
    <submittedName>
        <fullName evidence="2">Putative phage protein (TIGR02218 family)</fullName>
    </submittedName>
</protein>
<dbReference type="OrthoDB" id="1633386at2"/>
<name>A0A4R1YZA4_9RHOB</name>
<dbReference type="NCBIfam" id="TIGR02218">
    <property type="entry name" value="phg_TIGR02218"/>
    <property type="match status" value="1"/>
</dbReference>
<gene>
    <name evidence="2" type="ORF">EV216_104179</name>
</gene>
<evidence type="ECO:0000313" key="2">
    <source>
        <dbReference type="EMBL" id="TCM86622.1"/>
    </source>
</evidence>